<comment type="subcellular location">
    <subcellularLocation>
        <location evidence="3 12">Nucleus</location>
    </subcellularLocation>
</comment>
<feature type="domain" description="Poly(A) polymerase RNA-binding" evidence="14">
    <location>
        <begin position="357"/>
        <end position="536"/>
    </location>
</feature>
<evidence type="ECO:0000256" key="12">
    <source>
        <dbReference type="PIRNR" id="PIRNR018425"/>
    </source>
</evidence>
<evidence type="ECO:0000256" key="8">
    <source>
        <dbReference type="ARBA" id="ARBA00022741"/>
    </source>
</evidence>
<name>A0ABR3GX61_9PEZI</name>
<evidence type="ECO:0000256" key="13">
    <source>
        <dbReference type="SAM" id="MobiDB-lite"/>
    </source>
</evidence>
<comment type="similarity">
    <text evidence="4 12">Belongs to the poly(A) polymerase family.</text>
</comment>
<dbReference type="EMBL" id="JBBBZM010000003">
    <property type="protein sequence ID" value="KAL0640551.1"/>
    <property type="molecule type" value="Genomic_DNA"/>
</dbReference>
<keyword evidence="11 12" id="KW-0539">Nucleus</keyword>
<dbReference type="GO" id="GO:1990817">
    <property type="term" value="F:poly(A) RNA polymerase activity"/>
    <property type="evidence" value="ECO:0007669"/>
    <property type="project" value="UniProtKB-EC"/>
</dbReference>
<dbReference type="Gene3D" id="3.30.70.590">
    <property type="entry name" value="Poly(A) polymerase predicted RNA binding domain"/>
    <property type="match status" value="1"/>
</dbReference>
<evidence type="ECO:0000256" key="7">
    <source>
        <dbReference type="ARBA" id="ARBA00022723"/>
    </source>
</evidence>
<dbReference type="InterPro" id="IPR043519">
    <property type="entry name" value="NT_sf"/>
</dbReference>
<feature type="region of interest" description="Disordered" evidence="13">
    <location>
        <begin position="426"/>
        <end position="462"/>
    </location>
</feature>
<comment type="cofactor">
    <cofactor evidence="1">
        <name>Mn(2+)</name>
        <dbReference type="ChEBI" id="CHEBI:29035"/>
    </cofactor>
</comment>
<keyword evidence="5 12" id="KW-0507">mRNA processing</keyword>
<comment type="cofactor">
    <cofactor evidence="2">
        <name>Mg(2+)</name>
        <dbReference type="ChEBI" id="CHEBI:18420"/>
    </cofactor>
</comment>
<organism evidence="17 18">
    <name type="scientific">Discina gigas</name>
    <dbReference type="NCBI Taxonomy" id="1032678"/>
    <lineage>
        <taxon>Eukaryota</taxon>
        <taxon>Fungi</taxon>
        <taxon>Dikarya</taxon>
        <taxon>Ascomycota</taxon>
        <taxon>Pezizomycotina</taxon>
        <taxon>Pezizomycetes</taxon>
        <taxon>Pezizales</taxon>
        <taxon>Discinaceae</taxon>
        <taxon>Discina</taxon>
    </lineage>
</organism>
<evidence type="ECO:0000256" key="10">
    <source>
        <dbReference type="ARBA" id="ARBA00022842"/>
    </source>
</evidence>
<evidence type="ECO:0000256" key="1">
    <source>
        <dbReference type="ARBA" id="ARBA00001936"/>
    </source>
</evidence>
<dbReference type="PANTHER" id="PTHR10682">
    <property type="entry name" value="POLY A POLYMERASE"/>
    <property type="match status" value="1"/>
</dbReference>
<comment type="caution">
    <text evidence="17">The sequence shown here is derived from an EMBL/GenBank/DDBJ whole genome shotgun (WGS) entry which is preliminary data.</text>
</comment>
<evidence type="ECO:0000256" key="4">
    <source>
        <dbReference type="ARBA" id="ARBA00010912"/>
    </source>
</evidence>
<evidence type="ECO:0000256" key="11">
    <source>
        <dbReference type="ARBA" id="ARBA00023242"/>
    </source>
</evidence>
<evidence type="ECO:0000256" key="5">
    <source>
        <dbReference type="ARBA" id="ARBA00022664"/>
    </source>
</evidence>
<dbReference type="InterPro" id="IPR011068">
    <property type="entry name" value="NuclTrfase_I-like_C"/>
</dbReference>
<evidence type="ECO:0000256" key="2">
    <source>
        <dbReference type="ARBA" id="ARBA00001946"/>
    </source>
</evidence>
<dbReference type="InterPro" id="IPR048840">
    <property type="entry name" value="PolA_pol_NTPase"/>
</dbReference>
<gene>
    <name evidence="17" type="primary">PAP1</name>
    <name evidence="17" type="ORF">Q9L58_000522</name>
</gene>
<dbReference type="Pfam" id="PF20750">
    <property type="entry name" value="PAP_NTPase"/>
    <property type="match status" value="1"/>
</dbReference>
<feature type="region of interest" description="Disordered" evidence="13">
    <location>
        <begin position="554"/>
        <end position="588"/>
    </location>
</feature>
<evidence type="ECO:0000313" key="17">
    <source>
        <dbReference type="EMBL" id="KAL0640551.1"/>
    </source>
</evidence>
<reference evidence="17 18" key="1">
    <citation type="submission" date="2024-02" db="EMBL/GenBank/DDBJ databases">
        <title>Discinaceae phylogenomics.</title>
        <authorList>
            <person name="Dirks A.C."/>
            <person name="James T.Y."/>
        </authorList>
    </citation>
    <scope>NUCLEOTIDE SEQUENCE [LARGE SCALE GENOMIC DNA]</scope>
    <source>
        <strain evidence="17 18">ACD0624</strain>
    </source>
</reference>
<keyword evidence="8 12" id="KW-0547">Nucleotide-binding</keyword>
<dbReference type="Pfam" id="PF04928">
    <property type="entry name" value="PAP_central"/>
    <property type="match status" value="1"/>
</dbReference>
<dbReference type="PANTHER" id="PTHR10682:SF10">
    <property type="entry name" value="POLYNUCLEOTIDE ADENYLYLTRANSFERASE"/>
    <property type="match status" value="1"/>
</dbReference>
<keyword evidence="17" id="KW-0548">Nucleotidyltransferase</keyword>
<accession>A0ABR3GX61</accession>
<dbReference type="EC" id="2.7.7.19" evidence="12"/>
<dbReference type="SUPFAM" id="SSF55003">
    <property type="entry name" value="PAP/Archaeal CCA-adding enzyme, C-terminal domain"/>
    <property type="match status" value="1"/>
</dbReference>
<dbReference type="CDD" id="cd05402">
    <property type="entry name" value="NT_PAP_TUTase"/>
    <property type="match status" value="1"/>
</dbReference>
<evidence type="ECO:0000259" key="16">
    <source>
        <dbReference type="Pfam" id="PF20750"/>
    </source>
</evidence>
<comment type="catalytic activity">
    <reaction evidence="12">
        <text>RNA(n) + ATP = RNA(n)-3'-adenine ribonucleotide + diphosphate</text>
        <dbReference type="Rhea" id="RHEA:11332"/>
        <dbReference type="Rhea" id="RHEA-COMP:14527"/>
        <dbReference type="Rhea" id="RHEA-COMP:17347"/>
        <dbReference type="ChEBI" id="CHEBI:30616"/>
        <dbReference type="ChEBI" id="CHEBI:33019"/>
        <dbReference type="ChEBI" id="CHEBI:140395"/>
        <dbReference type="ChEBI" id="CHEBI:173115"/>
        <dbReference type="EC" id="2.7.7.19"/>
    </reaction>
</comment>
<dbReference type="InterPro" id="IPR007012">
    <property type="entry name" value="PolA_pol_cen_dom"/>
</dbReference>
<feature type="domain" description="Poly(A) polymerase central" evidence="15">
    <location>
        <begin position="209"/>
        <end position="354"/>
    </location>
</feature>
<keyword evidence="6 12" id="KW-0808">Transferase</keyword>
<keyword evidence="10" id="KW-0460">Magnesium</keyword>
<dbReference type="Gene3D" id="3.30.460.10">
    <property type="entry name" value="Beta Polymerase, domain 2"/>
    <property type="match status" value="1"/>
</dbReference>
<keyword evidence="7" id="KW-0479">Metal-binding</keyword>
<dbReference type="Pfam" id="PF04926">
    <property type="entry name" value="PAP_RNA-bind"/>
    <property type="match status" value="1"/>
</dbReference>
<evidence type="ECO:0000256" key="6">
    <source>
        <dbReference type="ARBA" id="ARBA00022679"/>
    </source>
</evidence>
<dbReference type="InterPro" id="IPR007010">
    <property type="entry name" value="PolA_pol_RNA-bd_dom"/>
</dbReference>
<evidence type="ECO:0000259" key="15">
    <source>
        <dbReference type="Pfam" id="PF04928"/>
    </source>
</evidence>
<dbReference type="SUPFAM" id="SSF81301">
    <property type="entry name" value="Nucleotidyltransferase"/>
    <property type="match status" value="1"/>
</dbReference>
<dbReference type="Proteomes" id="UP001447188">
    <property type="component" value="Unassembled WGS sequence"/>
</dbReference>
<evidence type="ECO:0000259" key="14">
    <source>
        <dbReference type="Pfam" id="PF04926"/>
    </source>
</evidence>
<evidence type="ECO:0000256" key="3">
    <source>
        <dbReference type="ARBA" id="ARBA00004123"/>
    </source>
</evidence>
<comment type="function">
    <text evidence="12">Polymerase that creates the 3'-poly(A) tail of mRNA's.</text>
</comment>
<evidence type="ECO:0000256" key="9">
    <source>
        <dbReference type="ARBA" id="ARBA00022840"/>
    </source>
</evidence>
<sequence length="588" mass="66405">MPEQPKQYGVTPPITTLPPTEKEIERNQALIEELKKQNSFESSEETHKRTAVLNILQQLTEKFVKKVCVSKGMPEHIVNKSGGKIFTFGSFRLGVYGPGSDIDTLMVGPAHITRHDFFTILPPMLQELNPPPEDLSMVPDAYVPIIKFELHGIAIDLIFARLPNLSSVPKDMILSDKELLRGCDEINLRCLNGCRVTDEILNLVPKTGVFKMALRAIKMWAKQRAMYGNVIGFPGGVAWAMLVARICQLYPMAVSSVIISKFFKIMGSWAWPQPVLLKGIEDGPLSVKVWNPKIYTSDRNHLMPIITPAYPSMCATHNITKSTKTVLIREMERAQEIVNKIMVGTYTWDKLFERHGFFTNGYRYYLSVVAAAKGKDQQLNWSGHVLSKLRRLVEKLEQIETIKLAHPFNKGFDKVYHCETEEEAMRVAGGESRSVATQDSAKLAETDPNSTNPGNESKEEDDSKIKVYTATYYIGLEINSEISKQIDISWASQEFFDFCKNSNIYDPEQHSIHIHLTRSHELPDNVFEKGDVRPVKQTRKKIIKKKAVAATNGVTVGRKRAADETSVEPDMKRHQPDPIQHQQTAVQA</sequence>
<evidence type="ECO:0000313" key="18">
    <source>
        <dbReference type="Proteomes" id="UP001447188"/>
    </source>
</evidence>
<dbReference type="InterPro" id="IPR014492">
    <property type="entry name" value="PolyA_polymerase"/>
</dbReference>
<dbReference type="PIRSF" id="PIRSF018425">
    <property type="entry name" value="PolyA_polymerase"/>
    <property type="match status" value="1"/>
</dbReference>
<keyword evidence="9 12" id="KW-0067">ATP-binding</keyword>
<dbReference type="SUPFAM" id="SSF81631">
    <property type="entry name" value="PAP/OAS1 substrate-binding domain"/>
    <property type="match status" value="1"/>
</dbReference>
<protein>
    <recommendedName>
        <fullName evidence="12">Poly(A) polymerase</fullName>
        <ecNumber evidence="12">2.7.7.19</ecNumber>
    </recommendedName>
</protein>
<feature type="domain" description="Poly(A) polymerase nucleotidyltransferase" evidence="16">
    <location>
        <begin position="9"/>
        <end position="204"/>
    </location>
</feature>
<proteinExistence type="inferred from homology"/>
<keyword evidence="18" id="KW-1185">Reference proteome</keyword>
<dbReference type="Gene3D" id="1.10.1410.10">
    <property type="match status" value="1"/>
</dbReference>